<reference evidence="1 2" key="1">
    <citation type="submission" date="2019-04" db="EMBL/GenBank/DDBJ databases">
        <title>An improved genome assembly and genetic linkage map for asparagus bean, Vigna unguiculata ssp. sesquipedialis.</title>
        <authorList>
            <person name="Xia Q."/>
            <person name="Zhang R."/>
            <person name="Dong Y."/>
        </authorList>
    </citation>
    <scope>NUCLEOTIDE SEQUENCE [LARGE SCALE GENOMIC DNA]</scope>
    <source>
        <tissue evidence="1">Leaf</tissue>
    </source>
</reference>
<organism evidence="1 2">
    <name type="scientific">Vigna unguiculata</name>
    <name type="common">Cowpea</name>
    <dbReference type="NCBI Taxonomy" id="3917"/>
    <lineage>
        <taxon>Eukaryota</taxon>
        <taxon>Viridiplantae</taxon>
        <taxon>Streptophyta</taxon>
        <taxon>Embryophyta</taxon>
        <taxon>Tracheophyta</taxon>
        <taxon>Spermatophyta</taxon>
        <taxon>Magnoliopsida</taxon>
        <taxon>eudicotyledons</taxon>
        <taxon>Gunneridae</taxon>
        <taxon>Pentapetalae</taxon>
        <taxon>rosids</taxon>
        <taxon>fabids</taxon>
        <taxon>Fabales</taxon>
        <taxon>Fabaceae</taxon>
        <taxon>Papilionoideae</taxon>
        <taxon>50 kb inversion clade</taxon>
        <taxon>NPAAA clade</taxon>
        <taxon>indigoferoid/millettioid clade</taxon>
        <taxon>Phaseoleae</taxon>
        <taxon>Vigna</taxon>
    </lineage>
</organism>
<keyword evidence="2" id="KW-1185">Reference proteome</keyword>
<dbReference type="Proteomes" id="UP000501690">
    <property type="component" value="Linkage Group LG9"/>
</dbReference>
<dbReference type="EMBL" id="CP039353">
    <property type="protein sequence ID" value="QCE06753.1"/>
    <property type="molecule type" value="Genomic_DNA"/>
</dbReference>
<name>A0A4D6MZ22_VIGUN</name>
<protein>
    <submittedName>
        <fullName evidence="1">Uncharacterized protein</fullName>
    </submittedName>
</protein>
<gene>
    <name evidence="1" type="ORF">DEO72_LG9g1767</name>
</gene>
<proteinExistence type="predicted"/>
<dbReference type="AlphaFoldDB" id="A0A4D6MZ22"/>
<evidence type="ECO:0000313" key="1">
    <source>
        <dbReference type="EMBL" id="QCE06753.1"/>
    </source>
</evidence>
<accession>A0A4D6MZ22</accession>
<evidence type="ECO:0000313" key="2">
    <source>
        <dbReference type="Proteomes" id="UP000501690"/>
    </source>
</evidence>
<sequence>MYAFEPRSLVLSHGSRKDKTTYFDFLASINGVEPHEETFFARKSKVQIHKAEQLRKPSQEGKVKC</sequence>